<dbReference type="EMBL" id="JAFHLR010000030">
    <property type="protein sequence ID" value="KAG5472718.1"/>
    <property type="molecule type" value="Genomic_DNA"/>
</dbReference>
<reference evidence="3" key="2">
    <citation type="journal article" date="2021" name="Sci. Data">
        <title>Chromosome-scale genome sequencing, assembly and annotation of six genomes from subfamily Leishmaniinae.</title>
        <authorList>
            <person name="Almutairi H."/>
            <person name="Urbaniak M.D."/>
            <person name="Bates M.D."/>
            <person name="Jariyapan N."/>
            <person name="Kwakye-Nuako G."/>
            <person name="Thomaz Soccol V."/>
            <person name="Al-Salem W.S."/>
            <person name="Dillon R.J."/>
            <person name="Bates P.A."/>
            <person name="Gatherer D."/>
        </authorList>
    </citation>
    <scope>NUCLEOTIDE SEQUENCE [LARGE SCALE GENOMIC DNA]</scope>
</reference>
<dbReference type="RefSeq" id="XP_067061114.1">
    <property type="nucleotide sequence ID" value="XM_067204077.1"/>
</dbReference>
<dbReference type="GeneID" id="92358011"/>
<dbReference type="Proteomes" id="UP000674143">
    <property type="component" value="Unassembled WGS sequence"/>
</dbReference>
<dbReference type="KEGG" id="loi:92358011"/>
<evidence type="ECO:0000313" key="3">
    <source>
        <dbReference type="Proteomes" id="UP000674143"/>
    </source>
</evidence>
<feature type="transmembrane region" description="Helical" evidence="1">
    <location>
        <begin position="70"/>
        <end position="91"/>
    </location>
</feature>
<organism evidence="2 3">
    <name type="scientific">Leishmania orientalis</name>
    <dbReference type="NCBI Taxonomy" id="2249476"/>
    <lineage>
        <taxon>Eukaryota</taxon>
        <taxon>Discoba</taxon>
        <taxon>Euglenozoa</taxon>
        <taxon>Kinetoplastea</taxon>
        <taxon>Metakinetoplastina</taxon>
        <taxon>Trypanosomatida</taxon>
        <taxon>Trypanosomatidae</taxon>
        <taxon>Leishmaniinae</taxon>
        <taxon>Leishmania</taxon>
    </lineage>
</organism>
<keyword evidence="1" id="KW-0472">Membrane</keyword>
<keyword evidence="3" id="KW-1185">Reference proteome</keyword>
<sequence length="180" mass="19920">MGLLSLRELVVLFDTQLQQLTLSYLAAGFFAVHTAVVSVASLVVCGSLALATSSDAASIFAPAPLLFTSFASFASISVLTFMTLTLFYRLIGGRFVYSPRATGCVVDWILDTVCRPVVEDMAHLLLAPNRRRERGVFLLSLWLFGEVGRFLSFWSVCTLASMLWCGWSVRRAWRQHQCAV</sequence>
<dbReference type="AlphaFoldDB" id="A0A836KNW5"/>
<comment type="caution">
    <text evidence="2">The sequence shown here is derived from an EMBL/GenBank/DDBJ whole genome shotgun (WGS) entry which is preliminary data.</text>
</comment>
<protein>
    <submittedName>
        <fullName evidence="2">Uncharacterized protein</fullName>
    </submittedName>
</protein>
<feature type="transmembrane region" description="Helical" evidence="1">
    <location>
        <begin position="136"/>
        <end position="164"/>
    </location>
</feature>
<reference evidence="3" key="1">
    <citation type="journal article" date="2021" name="Microbiol. Resour. Announc.">
        <title>LGAAP: Leishmaniinae Genome Assembly and Annotation Pipeline.</title>
        <authorList>
            <person name="Almutairi H."/>
            <person name="Urbaniak M.D."/>
            <person name="Bates M.D."/>
            <person name="Jariyapan N."/>
            <person name="Kwakye-Nuako G."/>
            <person name="Thomaz-Soccol V."/>
            <person name="Al-Salem W.S."/>
            <person name="Dillon R.J."/>
            <person name="Bates P.A."/>
            <person name="Gatherer D."/>
        </authorList>
    </citation>
    <scope>NUCLEOTIDE SEQUENCE [LARGE SCALE GENOMIC DNA]</scope>
</reference>
<proteinExistence type="predicted"/>
<accession>A0A836KNW5</accession>
<gene>
    <name evidence="2" type="ORF">LSCM4_02041</name>
</gene>
<feature type="transmembrane region" description="Helical" evidence="1">
    <location>
        <begin position="21"/>
        <end position="50"/>
    </location>
</feature>
<evidence type="ECO:0000256" key="1">
    <source>
        <dbReference type="SAM" id="Phobius"/>
    </source>
</evidence>
<evidence type="ECO:0000313" key="2">
    <source>
        <dbReference type="EMBL" id="KAG5472718.1"/>
    </source>
</evidence>
<keyword evidence="1" id="KW-0812">Transmembrane</keyword>
<name>A0A836KNW5_9TRYP</name>
<keyword evidence="1" id="KW-1133">Transmembrane helix</keyword>